<evidence type="ECO:0000313" key="11">
    <source>
        <dbReference type="Proteomes" id="UP000612746"/>
    </source>
</evidence>
<dbReference type="OrthoDB" id="1882547at2759"/>
<gene>
    <name evidence="10" type="ORF">INT44_000689</name>
</gene>
<evidence type="ECO:0000259" key="9">
    <source>
        <dbReference type="PROSITE" id="PS51352"/>
    </source>
</evidence>
<dbReference type="InterPro" id="IPR036249">
    <property type="entry name" value="Thioredoxin-like_sf"/>
</dbReference>
<sequence>MPFQTAAVGDKIPEVTLTYVPYDAHADPNACGRPVPLKSSKDFAGKKVVIVGVPGAFTPTCSETHVPGFIEKLSELKSKGVDEVLIYSITDAFVMYGWSKVVGGADKGIKFVGDANGELATKLGLSQDLSSMGFGQLRSKRFALVIDDLVLKYVGVESGPEVSASSADAVLKSL</sequence>
<dbReference type="SUPFAM" id="SSF52833">
    <property type="entry name" value="Thioredoxin-like"/>
    <property type="match status" value="1"/>
</dbReference>
<dbReference type="InterPro" id="IPR013766">
    <property type="entry name" value="Thioredoxin_domain"/>
</dbReference>
<dbReference type="Pfam" id="PF08534">
    <property type="entry name" value="Redoxin"/>
    <property type="match status" value="1"/>
</dbReference>
<evidence type="ECO:0000313" key="10">
    <source>
        <dbReference type="EMBL" id="KAG2187939.1"/>
    </source>
</evidence>
<dbReference type="GO" id="GO:0005777">
    <property type="term" value="C:peroxisome"/>
    <property type="evidence" value="ECO:0007669"/>
    <property type="project" value="TreeGrafter"/>
</dbReference>
<dbReference type="GO" id="GO:0034599">
    <property type="term" value="P:cellular response to oxidative stress"/>
    <property type="evidence" value="ECO:0007669"/>
    <property type="project" value="InterPro"/>
</dbReference>
<name>A0A8H7Q9Y8_9FUNG</name>
<evidence type="ECO:0000256" key="2">
    <source>
        <dbReference type="ARBA" id="ARBA00022559"/>
    </source>
</evidence>
<dbReference type="GO" id="GO:0042744">
    <property type="term" value="P:hydrogen peroxide catabolic process"/>
    <property type="evidence" value="ECO:0007669"/>
    <property type="project" value="TreeGrafter"/>
</dbReference>
<comment type="similarity">
    <text evidence="1 8">Belongs to the peroxiredoxin family. Prx5 subfamily.</text>
</comment>
<feature type="active site" description="Cysteine sulfenic acid (-SOH) intermediate" evidence="7">
    <location>
        <position position="61"/>
    </location>
</feature>
<evidence type="ECO:0000256" key="3">
    <source>
        <dbReference type="ARBA" id="ARBA00022862"/>
    </source>
</evidence>
<dbReference type="Proteomes" id="UP000612746">
    <property type="component" value="Unassembled WGS sequence"/>
</dbReference>
<dbReference type="PANTHER" id="PTHR10430">
    <property type="entry name" value="PEROXIREDOXIN"/>
    <property type="match status" value="1"/>
</dbReference>
<evidence type="ECO:0000256" key="6">
    <source>
        <dbReference type="ARBA" id="ARBA00079296"/>
    </source>
</evidence>
<keyword evidence="5 8" id="KW-0676">Redox-active center</keyword>
<dbReference type="PROSITE" id="PS51352">
    <property type="entry name" value="THIOREDOXIN_2"/>
    <property type="match status" value="1"/>
</dbReference>
<proteinExistence type="inferred from homology"/>
<accession>A0A8H7Q9Y8</accession>
<dbReference type="GO" id="GO:0045454">
    <property type="term" value="P:cell redox homeostasis"/>
    <property type="evidence" value="ECO:0007669"/>
    <property type="project" value="TreeGrafter"/>
</dbReference>
<evidence type="ECO:0000256" key="4">
    <source>
        <dbReference type="ARBA" id="ARBA00023002"/>
    </source>
</evidence>
<evidence type="ECO:0000256" key="5">
    <source>
        <dbReference type="ARBA" id="ARBA00023284"/>
    </source>
</evidence>
<dbReference type="Gene3D" id="3.40.30.10">
    <property type="entry name" value="Glutaredoxin"/>
    <property type="match status" value="1"/>
</dbReference>
<comment type="caution">
    <text evidence="10">The sequence shown here is derived from an EMBL/GenBank/DDBJ whole genome shotgun (WGS) entry which is preliminary data.</text>
</comment>
<evidence type="ECO:0000256" key="8">
    <source>
        <dbReference type="RuleBase" id="RU366011"/>
    </source>
</evidence>
<comment type="function">
    <text evidence="8">Thiol-specific peroxidase that catalyzes the reduction of hydrogen peroxide and organic hydroperoxides to water and alcohols, respectively. Plays a role in cell protection against oxidative stress by detoxifying peroxides.</text>
</comment>
<dbReference type="InterPro" id="IPR013740">
    <property type="entry name" value="Redoxin"/>
</dbReference>
<feature type="domain" description="Thioredoxin" evidence="9">
    <location>
        <begin position="6"/>
        <end position="174"/>
    </location>
</feature>
<dbReference type="GO" id="GO:0008379">
    <property type="term" value="F:thioredoxin peroxidase activity"/>
    <property type="evidence" value="ECO:0007669"/>
    <property type="project" value="InterPro"/>
</dbReference>
<dbReference type="InterPro" id="IPR037944">
    <property type="entry name" value="PRX5-like"/>
</dbReference>
<dbReference type="FunFam" id="3.40.30.10:FF:000020">
    <property type="entry name" value="Peroxiredoxin"/>
    <property type="match status" value="1"/>
</dbReference>
<dbReference type="CDD" id="cd03013">
    <property type="entry name" value="PRX5_like"/>
    <property type="match status" value="1"/>
</dbReference>
<reference evidence="10" key="1">
    <citation type="submission" date="2020-12" db="EMBL/GenBank/DDBJ databases">
        <title>Metabolic potential, ecology and presence of endohyphal bacteria is reflected in genomic diversity of Mucoromycotina.</title>
        <authorList>
            <person name="Muszewska A."/>
            <person name="Okrasinska A."/>
            <person name="Steczkiewicz K."/>
            <person name="Drgas O."/>
            <person name="Orlowska M."/>
            <person name="Perlinska-Lenart U."/>
            <person name="Aleksandrzak-Piekarczyk T."/>
            <person name="Szatraj K."/>
            <person name="Zielenkiewicz U."/>
            <person name="Pilsyk S."/>
            <person name="Malc E."/>
            <person name="Mieczkowski P."/>
            <person name="Kruszewska J.S."/>
            <person name="Biernat P."/>
            <person name="Pawlowska J."/>
        </authorList>
    </citation>
    <scope>NUCLEOTIDE SEQUENCE</scope>
    <source>
        <strain evidence="10">WA0000051536</strain>
    </source>
</reference>
<dbReference type="GO" id="GO:0005739">
    <property type="term" value="C:mitochondrion"/>
    <property type="evidence" value="ECO:0007669"/>
    <property type="project" value="TreeGrafter"/>
</dbReference>
<evidence type="ECO:0000256" key="1">
    <source>
        <dbReference type="ARBA" id="ARBA00010505"/>
    </source>
</evidence>
<keyword evidence="2 8" id="KW-0575">Peroxidase</keyword>
<keyword evidence="4 8" id="KW-0560">Oxidoreductase</keyword>
<evidence type="ECO:0000256" key="7">
    <source>
        <dbReference type="PIRSR" id="PIRSR637944-1"/>
    </source>
</evidence>
<organism evidence="10 11">
    <name type="scientific">Umbelopsis vinacea</name>
    <dbReference type="NCBI Taxonomy" id="44442"/>
    <lineage>
        <taxon>Eukaryota</taxon>
        <taxon>Fungi</taxon>
        <taxon>Fungi incertae sedis</taxon>
        <taxon>Mucoromycota</taxon>
        <taxon>Mucoromycotina</taxon>
        <taxon>Umbelopsidomycetes</taxon>
        <taxon>Umbelopsidales</taxon>
        <taxon>Umbelopsidaceae</taxon>
        <taxon>Umbelopsis</taxon>
    </lineage>
</organism>
<keyword evidence="11" id="KW-1185">Reference proteome</keyword>
<dbReference type="AlphaFoldDB" id="A0A8H7Q9Y8"/>
<keyword evidence="3 8" id="KW-0049">Antioxidant</keyword>
<dbReference type="PANTHER" id="PTHR10430:SF16">
    <property type="entry name" value="PEROXIREDOXIN-5, MITOCHONDRIAL"/>
    <property type="match status" value="1"/>
</dbReference>
<dbReference type="EMBL" id="JAEPRA010000002">
    <property type="protein sequence ID" value="KAG2187939.1"/>
    <property type="molecule type" value="Genomic_DNA"/>
</dbReference>
<protein>
    <recommendedName>
        <fullName evidence="6">Thioredoxin-dependent peroxiredoxin</fullName>
    </recommendedName>
</protein>